<organism evidence="4 5">
    <name type="scientific">Stachybotrys chartarum (strain CBS 109288 / IBT 7711)</name>
    <name type="common">Toxic black mold</name>
    <name type="synonym">Stilbospora chartarum</name>
    <dbReference type="NCBI Taxonomy" id="1280523"/>
    <lineage>
        <taxon>Eukaryota</taxon>
        <taxon>Fungi</taxon>
        <taxon>Dikarya</taxon>
        <taxon>Ascomycota</taxon>
        <taxon>Pezizomycotina</taxon>
        <taxon>Sordariomycetes</taxon>
        <taxon>Hypocreomycetidae</taxon>
        <taxon>Hypocreales</taxon>
        <taxon>Stachybotryaceae</taxon>
        <taxon>Stachybotrys</taxon>
    </lineage>
</organism>
<dbReference type="PROSITE" id="PS50837">
    <property type="entry name" value="NACHT"/>
    <property type="match status" value="1"/>
</dbReference>
<evidence type="ECO:0000256" key="1">
    <source>
        <dbReference type="ARBA" id="ARBA00022737"/>
    </source>
</evidence>
<evidence type="ECO:0000256" key="2">
    <source>
        <dbReference type="PROSITE-ProRule" id="PRU00023"/>
    </source>
</evidence>
<evidence type="ECO:0000313" key="5">
    <source>
        <dbReference type="Proteomes" id="UP000028045"/>
    </source>
</evidence>
<dbReference type="InterPro" id="IPR002110">
    <property type="entry name" value="Ankyrin_rpt"/>
</dbReference>
<reference evidence="4 5" key="1">
    <citation type="journal article" date="2014" name="BMC Genomics">
        <title>Comparative genome sequencing reveals chemotype-specific gene clusters in the toxigenic black mold Stachybotrys.</title>
        <authorList>
            <person name="Semeiks J."/>
            <person name="Borek D."/>
            <person name="Otwinowski Z."/>
            <person name="Grishin N.V."/>
        </authorList>
    </citation>
    <scope>NUCLEOTIDE SEQUENCE [LARGE SCALE GENOMIC DNA]</scope>
    <source>
        <strain evidence="5">CBS 109288 / IBT 7711</strain>
    </source>
</reference>
<dbReference type="PROSITE" id="PS50088">
    <property type="entry name" value="ANK_REPEAT"/>
    <property type="match status" value="1"/>
</dbReference>
<dbReference type="Gene3D" id="1.25.40.20">
    <property type="entry name" value="Ankyrin repeat-containing domain"/>
    <property type="match status" value="1"/>
</dbReference>
<dbReference type="Pfam" id="PF24883">
    <property type="entry name" value="NPHP3_N"/>
    <property type="match status" value="1"/>
</dbReference>
<dbReference type="AlphaFoldDB" id="A0A084B943"/>
<evidence type="ECO:0000259" key="3">
    <source>
        <dbReference type="PROSITE" id="PS50837"/>
    </source>
</evidence>
<dbReference type="InterPro" id="IPR036770">
    <property type="entry name" value="Ankyrin_rpt-contain_sf"/>
</dbReference>
<dbReference type="SUPFAM" id="SSF48403">
    <property type="entry name" value="Ankyrin repeat"/>
    <property type="match status" value="1"/>
</dbReference>
<dbReference type="InterPro" id="IPR007111">
    <property type="entry name" value="NACHT_NTPase"/>
</dbReference>
<keyword evidence="5" id="KW-1185">Reference proteome</keyword>
<dbReference type="HOGENOM" id="CLU_002406_1_0_1"/>
<dbReference type="EMBL" id="KL647681">
    <property type="protein sequence ID" value="KEY74072.1"/>
    <property type="molecule type" value="Genomic_DNA"/>
</dbReference>
<dbReference type="Gene3D" id="3.40.50.300">
    <property type="entry name" value="P-loop containing nucleotide triphosphate hydrolases"/>
    <property type="match status" value="1"/>
</dbReference>
<proteinExistence type="predicted"/>
<sequence length="1089" mass="124051">MAAALDPIQTAFASAVVNFRLKLNDEKLYNKILETRSLDSVYATTDALQAEQGKEGRLRHLSKAQPYLERLRSYTSVIDTFVQVQPDILALIWGPIKLLLQWASTLSQSLDAIIDMTAEIGELLPEFKEMAIMFHQNQPLKHVLVLFFQDILDIYLIALKFFSMSRWRYFFESVWPKQRDKIKVVADHVERHTALMRTEVRLENIRLEYDIRQRTLEHFEKTHRSNRQQDYNVIKTDILPKFYDDKLNWIHGRVCEGTGYWLLQDDMFNKWLDFTNTSTKMLWLQGIPGAGKTFLAGIAIDKAMTLHRTVFAFLSHAYAGNTTALSVLHSLIFQLTAKDDDLQEVLCQSSCGNLKNNLGVAAGLLQTILSCAGRIYLIVDGLDEMEEIERRRLLSQIADISKACQETRILISSRAEDDIARILNPVSPAIRVDGRNAGSIQAYINNWAREWFLVCDFLPRDKAEILGLLAPLSSKTKACRVSSSLNLVRLCGPIVEIVDNYVQFVHFTVQEYINSPNIEGFIDIAEATLSLSTCCIYYLCQSHHCPWIEDEELQECIMAGDYRLHYYAVSTWLELVDRYLGLKGSNSPSEDLICALDKLHAERGKWGFEGGTELEGQQFPKNLQKLESRRPDLFRFLRDVGRFKQRSSTSRYRLDEVSRWTAHDPLITSDISKLLYEKFDQFVCKAESHREECYCDTLQRHYGQLLFKCSFMGCPLHRRGFSTWTSRQSHIKHHGQAWKCDVGSCQYAEIGFLSKRMRDEHLEFHEAEGRSTTNAARFNPNIEELQPLLFDLVRSDDFEAVRKLLPLCLKLNTNVQEELQILASYSGSAAMLETLLGGEGFLCRVSWADLTSASIETRNMEVLKWLIAQEAARYDGDSKRLRPTSRRYLHLFEHNAKLLSDAIASGSTEVLEEVEPYIIQFCKAQGVGTVRAVSTVLRYNVIKATARCSNREELLLKLWRTVLSGDVSSYTIIYLGDALCCVAQTTFSVHLAEALLHYGAKVNGRRSGAARTPLHRAAQQSSAEAAELIKFLLYQGADADTKINHRGQIRFAKDEKGAIELSKWLGMSWDELVQKATLARASSAAITSM</sequence>
<dbReference type="InterPro" id="IPR056884">
    <property type="entry name" value="NPHP3-like_N"/>
</dbReference>
<evidence type="ECO:0000313" key="4">
    <source>
        <dbReference type="EMBL" id="KEY74072.1"/>
    </source>
</evidence>
<dbReference type="PANTHER" id="PTHR10039:SF14">
    <property type="entry name" value="NACHT DOMAIN-CONTAINING PROTEIN"/>
    <property type="match status" value="1"/>
</dbReference>
<dbReference type="PANTHER" id="PTHR10039">
    <property type="entry name" value="AMELOGENIN"/>
    <property type="match status" value="1"/>
</dbReference>
<dbReference type="OrthoDB" id="21416at2759"/>
<name>A0A084B943_STACB</name>
<keyword evidence="1" id="KW-0677">Repeat</keyword>
<dbReference type="Proteomes" id="UP000028045">
    <property type="component" value="Unassembled WGS sequence"/>
</dbReference>
<gene>
    <name evidence="4" type="ORF">S7711_02661</name>
</gene>
<dbReference type="Pfam" id="PF24809">
    <property type="entry name" value="DUF7708"/>
    <property type="match status" value="1"/>
</dbReference>
<dbReference type="InterPro" id="IPR056125">
    <property type="entry name" value="DUF7708"/>
</dbReference>
<dbReference type="Pfam" id="PF00023">
    <property type="entry name" value="Ank"/>
    <property type="match status" value="1"/>
</dbReference>
<dbReference type="PROSITE" id="PS50297">
    <property type="entry name" value="ANK_REP_REGION"/>
    <property type="match status" value="1"/>
</dbReference>
<accession>A0A084B943</accession>
<feature type="repeat" description="ANK" evidence="2">
    <location>
        <begin position="1009"/>
        <end position="1044"/>
    </location>
</feature>
<protein>
    <recommendedName>
        <fullName evidence="3">NACHT domain-containing protein</fullName>
    </recommendedName>
</protein>
<dbReference type="InterPro" id="IPR027417">
    <property type="entry name" value="P-loop_NTPase"/>
</dbReference>
<feature type="domain" description="NACHT" evidence="3">
    <location>
        <begin position="280"/>
        <end position="414"/>
    </location>
</feature>
<keyword evidence="2" id="KW-0040">ANK repeat</keyword>
<dbReference type="SUPFAM" id="SSF52540">
    <property type="entry name" value="P-loop containing nucleoside triphosphate hydrolases"/>
    <property type="match status" value="1"/>
</dbReference>